<evidence type="ECO:0000256" key="1">
    <source>
        <dbReference type="SAM" id="Coils"/>
    </source>
</evidence>
<feature type="coiled-coil region" evidence="1">
    <location>
        <begin position="110"/>
        <end position="164"/>
    </location>
</feature>
<accession>A0AAD8XUK6</accession>
<feature type="compositionally biased region" description="Basic and acidic residues" evidence="2">
    <location>
        <begin position="330"/>
        <end position="342"/>
    </location>
</feature>
<organism evidence="3 4">
    <name type="scientific">Skeletonema marinoi</name>
    <dbReference type="NCBI Taxonomy" id="267567"/>
    <lineage>
        <taxon>Eukaryota</taxon>
        <taxon>Sar</taxon>
        <taxon>Stramenopiles</taxon>
        <taxon>Ochrophyta</taxon>
        <taxon>Bacillariophyta</taxon>
        <taxon>Coscinodiscophyceae</taxon>
        <taxon>Thalassiosirophycidae</taxon>
        <taxon>Thalassiosirales</taxon>
        <taxon>Skeletonemataceae</taxon>
        <taxon>Skeletonema</taxon>
        <taxon>Skeletonema marinoi-dohrnii complex</taxon>
    </lineage>
</organism>
<keyword evidence="4" id="KW-1185">Reference proteome</keyword>
<evidence type="ECO:0008006" key="5">
    <source>
        <dbReference type="Google" id="ProtNLM"/>
    </source>
</evidence>
<feature type="region of interest" description="Disordered" evidence="2">
    <location>
        <begin position="367"/>
        <end position="386"/>
    </location>
</feature>
<reference evidence="3" key="1">
    <citation type="submission" date="2023-06" db="EMBL/GenBank/DDBJ databases">
        <title>Survivors Of The Sea: Transcriptome response of Skeletonema marinoi to long-term dormancy.</title>
        <authorList>
            <person name="Pinder M.I.M."/>
            <person name="Kourtchenko O."/>
            <person name="Robertson E.K."/>
            <person name="Larsson T."/>
            <person name="Maumus F."/>
            <person name="Osuna-Cruz C.M."/>
            <person name="Vancaester E."/>
            <person name="Stenow R."/>
            <person name="Vandepoele K."/>
            <person name="Ploug H."/>
            <person name="Bruchert V."/>
            <person name="Godhe A."/>
            <person name="Topel M."/>
        </authorList>
    </citation>
    <scope>NUCLEOTIDE SEQUENCE</scope>
    <source>
        <strain evidence="3">R05AC</strain>
    </source>
</reference>
<comment type="caution">
    <text evidence="3">The sequence shown here is derived from an EMBL/GenBank/DDBJ whole genome shotgun (WGS) entry which is preliminary data.</text>
</comment>
<dbReference type="EMBL" id="JATAAI010000045">
    <property type="protein sequence ID" value="KAK1733675.1"/>
    <property type="molecule type" value="Genomic_DNA"/>
</dbReference>
<dbReference type="AlphaFoldDB" id="A0AAD8XUK6"/>
<proteinExistence type="predicted"/>
<gene>
    <name evidence="3" type="ORF">QTG54_015530</name>
</gene>
<feature type="region of interest" description="Disordered" evidence="2">
    <location>
        <begin position="267"/>
        <end position="342"/>
    </location>
</feature>
<feature type="compositionally biased region" description="Polar residues" evidence="2">
    <location>
        <begin position="285"/>
        <end position="295"/>
    </location>
</feature>
<dbReference type="Proteomes" id="UP001224775">
    <property type="component" value="Unassembled WGS sequence"/>
</dbReference>
<protein>
    <recommendedName>
        <fullName evidence="5">DUF4200 domain-containing protein</fullName>
    </recommendedName>
</protein>
<keyword evidence="1" id="KW-0175">Coiled coil</keyword>
<evidence type="ECO:0000313" key="3">
    <source>
        <dbReference type="EMBL" id="KAK1733675.1"/>
    </source>
</evidence>
<evidence type="ECO:0000313" key="4">
    <source>
        <dbReference type="Proteomes" id="UP001224775"/>
    </source>
</evidence>
<evidence type="ECO:0000256" key="2">
    <source>
        <dbReference type="SAM" id="MobiDB-lite"/>
    </source>
</evidence>
<name>A0AAD8XUK6_9STRA</name>
<feature type="compositionally biased region" description="Basic and acidic residues" evidence="2">
    <location>
        <begin position="296"/>
        <end position="322"/>
    </location>
</feature>
<sequence>MVLVVVFSSSNVEFVLLQSGTVLRPQWYGNCKLDRKAHPNTSQLPYLSRKLYDVNQCELIIMNNKMKNAPPGSVTRNERQHQISIESTYDADLVLRKVIEDRSSILALKRRAAENGVELMKAKARQLQLKMELSQLDREIEELVARAKTEIEEYNTACKKYINAFTLAFDDGDIHKQPRHPFLPSTQKLEAAVSKRKATFIEKTQVDDRVKTLKLAELEDRVPKKVMKMNEQSFHQAVDIAKSQFSASCGAWLYHVKDLLANAPSDNERASAMTDKQAKHPPTPTSNNRQLPSRKTISDESGRLSLKRPLDSQLSREQRETTSETITEMIPREDKKQKKDAHPIVLGHRPQFDLPSVNDIYRMPYERDNEMRDTRGSDIVQDPDSDEVSIAEVLTHMGR</sequence>
<feature type="compositionally biased region" description="Basic and acidic residues" evidence="2">
    <location>
        <begin position="367"/>
        <end position="376"/>
    </location>
</feature>